<keyword evidence="3" id="KW-1185">Reference proteome</keyword>
<gene>
    <name evidence="2" type="ORF">PEPS_09050</name>
</gene>
<evidence type="ECO:0000259" key="1">
    <source>
        <dbReference type="SMART" id="SM01321"/>
    </source>
</evidence>
<dbReference type="InterPro" id="IPR002686">
    <property type="entry name" value="Transposase_17"/>
</dbReference>
<name>A0ABM7VCH1_9BACT</name>
<dbReference type="PANTHER" id="PTHR36966">
    <property type="entry name" value="REP-ASSOCIATED TYROSINE TRANSPOSASE"/>
    <property type="match status" value="1"/>
</dbReference>
<proteinExistence type="predicted"/>
<sequence length="132" mass="15530">MTLSHAGLVAHLLWQQIPYHTKNKIWLGSFCIMPNHLHGIIQLNQFHHSKECSAATDKNSNFRKITPKQNSISTIIRSYKSAVTKTCNQLGYPMQWHNRFYDHIIKDQEAFHNIDDYIKNNPQKWAQDKFHS</sequence>
<dbReference type="Gene3D" id="3.30.70.1290">
    <property type="entry name" value="Transposase IS200-like"/>
    <property type="match status" value="1"/>
</dbReference>
<dbReference type="InterPro" id="IPR036515">
    <property type="entry name" value="Transposase_17_sf"/>
</dbReference>
<feature type="domain" description="Transposase IS200-like" evidence="1">
    <location>
        <begin position="5"/>
        <end position="121"/>
    </location>
</feature>
<dbReference type="PANTHER" id="PTHR36966:SF1">
    <property type="entry name" value="REP-ASSOCIATED TYROSINE TRANSPOSASE"/>
    <property type="match status" value="1"/>
</dbReference>
<protein>
    <recommendedName>
        <fullName evidence="1">Transposase IS200-like domain-containing protein</fullName>
    </recommendedName>
</protein>
<dbReference type="InterPro" id="IPR052715">
    <property type="entry name" value="RAYT_transposase"/>
</dbReference>
<evidence type="ECO:0000313" key="2">
    <source>
        <dbReference type="EMBL" id="BDC98624.1"/>
    </source>
</evidence>
<dbReference type="EMBL" id="AP025292">
    <property type="protein sequence ID" value="BDC98624.1"/>
    <property type="molecule type" value="Genomic_DNA"/>
</dbReference>
<reference evidence="2 3" key="1">
    <citation type="submission" date="2021-12" db="EMBL/GenBank/DDBJ databases">
        <title>Genome sequencing of bacteria with rrn-lacking chromosome and rrn-plasmid.</title>
        <authorList>
            <person name="Anda M."/>
            <person name="Iwasaki W."/>
        </authorList>
    </citation>
    <scope>NUCLEOTIDE SEQUENCE [LARGE SCALE GENOMIC DNA]</scope>
    <source>
        <strain evidence="2 3">NBRC 101262</strain>
    </source>
</reference>
<organism evidence="2 3">
    <name type="scientific">Persicobacter psychrovividus</name>
    <dbReference type="NCBI Taxonomy" id="387638"/>
    <lineage>
        <taxon>Bacteria</taxon>
        <taxon>Pseudomonadati</taxon>
        <taxon>Bacteroidota</taxon>
        <taxon>Cytophagia</taxon>
        <taxon>Cytophagales</taxon>
        <taxon>Persicobacteraceae</taxon>
        <taxon>Persicobacter</taxon>
    </lineage>
</organism>
<dbReference type="SUPFAM" id="SSF143422">
    <property type="entry name" value="Transposase IS200-like"/>
    <property type="match status" value="1"/>
</dbReference>
<evidence type="ECO:0000313" key="3">
    <source>
        <dbReference type="Proteomes" id="UP001354989"/>
    </source>
</evidence>
<dbReference type="Proteomes" id="UP001354989">
    <property type="component" value="Chromosome"/>
</dbReference>
<dbReference type="SMART" id="SM01321">
    <property type="entry name" value="Y1_Tnp"/>
    <property type="match status" value="1"/>
</dbReference>
<accession>A0ABM7VCH1</accession>